<dbReference type="InterPro" id="IPR004358">
    <property type="entry name" value="Sig_transdc_His_kin-like_C"/>
</dbReference>
<dbReference type="PANTHER" id="PTHR45339:SF5">
    <property type="entry name" value="HISTIDINE KINASE"/>
    <property type="match status" value="1"/>
</dbReference>
<dbReference type="SUPFAM" id="SSF47226">
    <property type="entry name" value="Histidine-containing phosphotransfer domain, HPT domain"/>
    <property type="match status" value="1"/>
</dbReference>
<dbReference type="InterPro" id="IPR005467">
    <property type="entry name" value="His_kinase_dom"/>
</dbReference>
<dbReference type="Gene3D" id="3.30.450.20">
    <property type="entry name" value="PAS domain"/>
    <property type="match status" value="5"/>
</dbReference>
<keyword evidence="10" id="KW-0547">Nucleotide-binding</keyword>
<dbReference type="CDD" id="cd00082">
    <property type="entry name" value="HisKA"/>
    <property type="match status" value="1"/>
</dbReference>
<dbReference type="SUPFAM" id="SSF55785">
    <property type="entry name" value="PYP-like sensor domain (PAS domain)"/>
    <property type="match status" value="5"/>
</dbReference>
<dbReference type="Pfam" id="PF13426">
    <property type="entry name" value="PAS_9"/>
    <property type="match status" value="1"/>
</dbReference>
<dbReference type="CDD" id="cd17546">
    <property type="entry name" value="REC_hyHK_CKI1_RcsC-like"/>
    <property type="match status" value="1"/>
</dbReference>
<evidence type="ECO:0000256" key="15">
    <source>
        <dbReference type="ARBA" id="ARBA00023136"/>
    </source>
</evidence>
<evidence type="ECO:0000256" key="10">
    <source>
        <dbReference type="ARBA" id="ARBA00022741"/>
    </source>
</evidence>
<dbReference type="SMART" id="SM00091">
    <property type="entry name" value="PAS"/>
    <property type="match status" value="5"/>
</dbReference>
<evidence type="ECO:0000256" key="1">
    <source>
        <dbReference type="ARBA" id="ARBA00000085"/>
    </source>
</evidence>
<keyword evidence="12" id="KW-0067">ATP-binding</keyword>
<dbReference type="SMART" id="SM00387">
    <property type="entry name" value="HATPase_c"/>
    <property type="match status" value="1"/>
</dbReference>
<dbReference type="Gene3D" id="1.20.120.160">
    <property type="entry name" value="HPT domain"/>
    <property type="match status" value="1"/>
</dbReference>
<evidence type="ECO:0000256" key="11">
    <source>
        <dbReference type="ARBA" id="ARBA00022777"/>
    </source>
</evidence>
<keyword evidence="6 19" id="KW-0597">Phosphoprotein</keyword>
<dbReference type="Gene3D" id="1.10.287.130">
    <property type="match status" value="1"/>
</dbReference>
<dbReference type="STRING" id="702114.A1355_03720"/>
<dbReference type="EC" id="2.7.13.3" evidence="3"/>
<dbReference type="GO" id="GO:0000155">
    <property type="term" value="F:phosphorelay sensor kinase activity"/>
    <property type="evidence" value="ECO:0007669"/>
    <property type="project" value="InterPro"/>
</dbReference>
<dbReference type="SMART" id="SM00086">
    <property type="entry name" value="PAC"/>
    <property type="match status" value="5"/>
</dbReference>
<dbReference type="Pfam" id="PF00512">
    <property type="entry name" value="HisKA"/>
    <property type="match status" value="1"/>
</dbReference>
<feature type="transmembrane region" description="Helical" evidence="21">
    <location>
        <begin position="40"/>
        <end position="73"/>
    </location>
</feature>
<dbReference type="FunFam" id="2.10.70.100:FF:000001">
    <property type="entry name" value="Sensory transduction histidine kinase"/>
    <property type="match status" value="1"/>
</dbReference>
<dbReference type="CDD" id="cd00130">
    <property type="entry name" value="PAS"/>
    <property type="match status" value="5"/>
</dbReference>
<keyword evidence="28" id="KW-1185">Reference proteome</keyword>
<dbReference type="Pfam" id="PF08447">
    <property type="entry name" value="PAS_3"/>
    <property type="match status" value="3"/>
</dbReference>
<keyword evidence="11" id="KW-0418">Kinase</keyword>
<dbReference type="EMBL" id="LUUK01000154">
    <property type="protein sequence ID" value="OAI19745.1"/>
    <property type="molecule type" value="Genomic_DNA"/>
</dbReference>
<evidence type="ECO:0000256" key="12">
    <source>
        <dbReference type="ARBA" id="ARBA00022840"/>
    </source>
</evidence>
<feature type="domain" description="PAC" evidence="25">
    <location>
        <begin position="199"/>
        <end position="251"/>
    </location>
</feature>
<dbReference type="InterPro" id="IPR001610">
    <property type="entry name" value="PAC"/>
</dbReference>
<keyword evidence="4" id="KW-1003">Cell membrane</keyword>
<evidence type="ECO:0000259" key="24">
    <source>
        <dbReference type="PROSITE" id="PS50112"/>
    </source>
</evidence>
<dbReference type="PROSITE" id="PS50110">
    <property type="entry name" value="RESPONSE_REGULATORY"/>
    <property type="match status" value="1"/>
</dbReference>
<evidence type="ECO:0000313" key="27">
    <source>
        <dbReference type="EMBL" id="OAI19745.1"/>
    </source>
</evidence>
<keyword evidence="7" id="KW-0808">Transferase</keyword>
<dbReference type="InterPro" id="IPR003661">
    <property type="entry name" value="HisK_dim/P_dom"/>
</dbReference>
<dbReference type="InterPro" id="IPR011006">
    <property type="entry name" value="CheY-like_superfamily"/>
</dbReference>
<evidence type="ECO:0000256" key="19">
    <source>
        <dbReference type="PROSITE-ProRule" id="PRU00169"/>
    </source>
</evidence>
<dbReference type="InterPro" id="IPR025201">
    <property type="entry name" value="KdpD_TM"/>
</dbReference>
<dbReference type="InterPro" id="IPR003594">
    <property type="entry name" value="HATPase_dom"/>
</dbReference>
<keyword evidence="13 21" id="KW-1133">Transmembrane helix</keyword>
<dbReference type="Pfam" id="PF01627">
    <property type="entry name" value="Hpt"/>
    <property type="match status" value="1"/>
</dbReference>
<evidence type="ECO:0000259" key="26">
    <source>
        <dbReference type="PROSITE" id="PS50894"/>
    </source>
</evidence>
<dbReference type="PRINTS" id="PR00344">
    <property type="entry name" value="BCTRLSENSOR"/>
</dbReference>
<dbReference type="PROSITE" id="PS50113">
    <property type="entry name" value="PAC"/>
    <property type="match status" value="4"/>
</dbReference>
<dbReference type="Pfam" id="PF00072">
    <property type="entry name" value="Response_reg"/>
    <property type="match status" value="1"/>
</dbReference>
<evidence type="ECO:0000256" key="14">
    <source>
        <dbReference type="ARBA" id="ARBA00023012"/>
    </source>
</evidence>
<dbReference type="Pfam" id="PF02518">
    <property type="entry name" value="HATPase_c"/>
    <property type="match status" value="1"/>
</dbReference>
<feature type="domain" description="Response regulatory" evidence="23">
    <location>
        <begin position="1079"/>
        <end position="1195"/>
    </location>
</feature>
<dbReference type="InterPro" id="IPR000700">
    <property type="entry name" value="PAS-assoc_C"/>
</dbReference>
<dbReference type="InterPro" id="IPR013655">
    <property type="entry name" value="PAS_fold_3"/>
</dbReference>
<keyword evidence="5" id="KW-0997">Cell inner membrane</keyword>
<evidence type="ECO:0000313" key="28">
    <source>
        <dbReference type="Proteomes" id="UP000077628"/>
    </source>
</evidence>
<feature type="domain" description="PAS" evidence="24">
    <location>
        <begin position="125"/>
        <end position="195"/>
    </location>
</feature>
<keyword evidence="8 21" id="KW-0812">Transmembrane</keyword>
<evidence type="ECO:0000256" key="9">
    <source>
        <dbReference type="ARBA" id="ARBA00022737"/>
    </source>
</evidence>
<dbReference type="OrthoDB" id="5555106at2"/>
<feature type="domain" description="PAC" evidence="25">
    <location>
        <begin position="327"/>
        <end position="379"/>
    </location>
</feature>
<evidence type="ECO:0000256" key="6">
    <source>
        <dbReference type="ARBA" id="ARBA00022553"/>
    </source>
</evidence>
<dbReference type="NCBIfam" id="TIGR00229">
    <property type="entry name" value="sensory_box"/>
    <property type="match status" value="5"/>
</dbReference>
<dbReference type="RefSeq" id="WP_064027740.1">
    <property type="nucleotide sequence ID" value="NZ_LUUK01000154.1"/>
</dbReference>
<proteinExistence type="predicted"/>
<dbReference type="PANTHER" id="PTHR45339">
    <property type="entry name" value="HYBRID SIGNAL TRANSDUCTION HISTIDINE KINASE J"/>
    <property type="match status" value="1"/>
</dbReference>
<comment type="catalytic activity">
    <reaction evidence="1">
        <text>ATP + protein L-histidine = ADP + protein N-phospho-L-histidine.</text>
        <dbReference type="EC" id="2.7.13.3"/>
    </reaction>
</comment>
<protein>
    <recommendedName>
        <fullName evidence="17">Sensory/regulatory protein RpfC</fullName>
        <ecNumber evidence="3">2.7.13.3</ecNumber>
    </recommendedName>
</protein>
<dbReference type="FunFam" id="3.30.565.10:FF:000010">
    <property type="entry name" value="Sensor histidine kinase RcsC"/>
    <property type="match status" value="1"/>
</dbReference>
<comment type="caution">
    <text evidence="27">The sequence shown here is derived from an EMBL/GenBank/DDBJ whole genome shotgun (WGS) entry which is preliminary data.</text>
</comment>
<dbReference type="InterPro" id="IPR008207">
    <property type="entry name" value="Sig_transdc_His_kin_Hpt_dom"/>
</dbReference>
<evidence type="ECO:0000256" key="17">
    <source>
        <dbReference type="ARBA" id="ARBA00068150"/>
    </source>
</evidence>
<evidence type="ECO:0000256" key="13">
    <source>
        <dbReference type="ARBA" id="ARBA00022989"/>
    </source>
</evidence>
<feature type="domain" description="PAC" evidence="25">
    <location>
        <begin position="741"/>
        <end position="795"/>
    </location>
</feature>
<reference evidence="28" key="1">
    <citation type="submission" date="2016-03" db="EMBL/GenBank/DDBJ databases">
        <authorList>
            <person name="Heylen K."/>
            <person name="De Vos P."/>
            <person name="Vekeman B."/>
        </authorList>
    </citation>
    <scope>NUCLEOTIDE SEQUENCE [LARGE SCALE GENOMIC DNA]</scope>
    <source>
        <strain evidence="28">R-45383</strain>
    </source>
</reference>
<gene>
    <name evidence="27" type="ORF">A1355_03720</name>
</gene>
<dbReference type="InterPro" id="IPR038318">
    <property type="entry name" value="KdpD_sf"/>
</dbReference>
<dbReference type="SMART" id="SM00388">
    <property type="entry name" value="HisKA"/>
    <property type="match status" value="1"/>
</dbReference>
<feature type="modified residue" description="Phosphohistidine" evidence="18">
    <location>
        <position position="1281"/>
    </location>
</feature>
<feature type="domain" description="HPt" evidence="26">
    <location>
        <begin position="1242"/>
        <end position="1333"/>
    </location>
</feature>
<dbReference type="Pfam" id="PF13188">
    <property type="entry name" value="PAS_8"/>
    <property type="match status" value="1"/>
</dbReference>
<dbReference type="GO" id="GO:0005886">
    <property type="term" value="C:plasma membrane"/>
    <property type="evidence" value="ECO:0007669"/>
    <property type="project" value="UniProtKB-SubCell"/>
</dbReference>
<dbReference type="GO" id="GO:0005524">
    <property type="term" value="F:ATP binding"/>
    <property type="evidence" value="ECO:0007669"/>
    <property type="project" value="UniProtKB-KW"/>
</dbReference>
<evidence type="ECO:0000259" key="22">
    <source>
        <dbReference type="PROSITE" id="PS50109"/>
    </source>
</evidence>
<comment type="subcellular location">
    <subcellularLocation>
        <location evidence="2">Cell inner membrane</location>
        <topology evidence="2">Multi-pass membrane protein</topology>
    </subcellularLocation>
</comment>
<dbReference type="InterPro" id="IPR036097">
    <property type="entry name" value="HisK_dim/P_sf"/>
</dbReference>
<evidence type="ECO:0000256" key="5">
    <source>
        <dbReference type="ARBA" id="ARBA00022519"/>
    </source>
</evidence>
<evidence type="ECO:0000259" key="23">
    <source>
        <dbReference type="PROSITE" id="PS50110"/>
    </source>
</evidence>
<dbReference type="Gene3D" id="3.30.565.10">
    <property type="entry name" value="Histidine kinase-like ATPase, C-terminal domain"/>
    <property type="match status" value="1"/>
</dbReference>
<evidence type="ECO:0000256" key="2">
    <source>
        <dbReference type="ARBA" id="ARBA00004429"/>
    </source>
</evidence>
<keyword evidence="14" id="KW-0902">Two-component regulatory system</keyword>
<evidence type="ECO:0000259" key="25">
    <source>
        <dbReference type="PROSITE" id="PS50113"/>
    </source>
</evidence>
<feature type="domain" description="PAS" evidence="24">
    <location>
        <begin position="547"/>
        <end position="619"/>
    </location>
</feature>
<organism evidence="27 28">
    <name type="scientific">Methylomonas koyamae</name>
    <dbReference type="NCBI Taxonomy" id="702114"/>
    <lineage>
        <taxon>Bacteria</taxon>
        <taxon>Pseudomonadati</taxon>
        <taxon>Pseudomonadota</taxon>
        <taxon>Gammaproteobacteria</taxon>
        <taxon>Methylococcales</taxon>
        <taxon>Methylococcaceae</taxon>
        <taxon>Methylomonas</taxon>
    </lineage>
</organism>
<comment type="subunit">
    <text evidence="16">At low DSF concentrations, interacts with RpfF.</text>
</comment>
<dbReference type="Gene3D" id="2.10.70.100">
    <property type="match status" value="2"/>
</dbReference>
<dbReference type="SUPFAM" id="SSF47384">
    <property type="entry name" value="Homodimeric domain of signal transducing histidine kinase"/>
    <property type="match status" value="1"/>
</dbReference>
<dbReference type="InterPro" id="IPR001789">
    <property type="entry name" value="Sig_transdc_resp-reg_receiver"/>
</dbReference>
<dbReference type="PROSITE" id="PS50894">
    <property type="entry name" value="HPT"/>
    <property type="match status" value="1"/>
</dbReference>
<feature type="domain" description="Histidine kinase" evidence="22">
    <location>
        <begin position="831"/>
        <end position="1051"/>
    </location>
</feature>
<evidence type="ECO:0000256" key="8">
    <source>
        <dbReference type="ARBA" id="ARBA00022692"/>
    </source>
</evidence>
<dbReference type="FunFam" id="1.10.287.130:FF:000002">
    <property type="entry name" value="Two-component osmosensing histidine kinase"/>
    <property type="match status" value="1"/>
</dbReference>
<feature type="domain" description="PAC" evidence="25">
    <location>
        <begin position="621"/>
        <end position="673"/>
    </location>
</feature>
<evidence type="ECO:0000256" key="21">
    <source>
        <dbReference type="SAM" id="Phobius"/>
    </source>
</evidence>
<evidence type="ECO:0000256" key="4">
    <source>
        <dbReference type="ARBA" id="ARBA00022475"/>
    </source>
</evidence>
<dbReference type="Gene3D" id="3.40.50.2300">
    <property type="match status" value="1"/>
</dbReference>
<dbReference type="Gene3D" id="1.20.120.620">
    <property type="entry name" value="Backbone structure of the membrane domain of e. Coli histidine kinase receptor kdpd"/>
    <property type="match status" value="1"/>
</dbReference>
<evidence type="ECO:0000256" key="7">
    <source>
        <dbReference type="ARBA" id="ARBA00022679"/>
    </source>
</evidence>
<dbReference type="InterPro" id="IPR036890">
    <property type="entry name" value="HATPase_C_sf"/>
</dbReference>
<dbReference type="SMART" id="SM00448">
    <property type="entry name" value="REC"/>
    <property type="match status" value="1"/>
</dbReference>
<dbReference type="PROSITE" id="PS50112">
    <property type="entry name" value="PAS"/>
    <property type="match status" value="3"/>
</dbReference>
<dbReference type="SUPFAM" id="SSF55874">
    <property type="entry name" value="ATPase domain of HSP90 chaperone/DNA topoisomerase II/histidine kinase"/>
    <property type="match status" value="1"/>
</dbReference>
<feature type="modified residue" description="4-aspartylphosphate" evidence="19">
    <location>
        <position position="1128"/>
    </location>
</feature>
<dbReference type="Pfam" id="PF13493">
    <property type="entry name" value="DUF4118"/>
    <property type="match status" value="1"/>
</dbReference>
<keyword evidence="9" id="KW-0677">Repeat</keyword>
<feature type="coiled-coil region" evidence="20">
    <location>
        <begin position="496"/>
        <end position="526"/>
    </location>
</feature>
<dbReference type="InterPro" id="IPR036641">
    <property type="entry name" value="HPT_dom_sf"/>
</dbReference>
<dbReference type="CDD" id="cd16922">
    <property type="entry name" value="HATPase_EvgS-ArcB-TorS-like"/>
    <property type="match status" value="1"/>
</dbReference>
<dbReference type="InterPro" id="IPR035965">
    <property type="entry name" value="PAS-like_dom_sf"/>
</dbReference>
<name>A0A177NP56_9GAMM</name>
<dbReference type="SUPFAM" id="SSF52172">
    <property type="entry name" value="CheY-like"/>
    <property type="match status" value="1"/>
</dbReference>
<accession>A0A177NP56</accession>
<evidence type="ECO:0000256" key="16">
    <source>
        <dbReference type="ARBA" id="ARBA00064003"/>
    </source>
</evidence>
<evidence type="ECO:0000256" key="3">
    <source>
        <dbReference type="ARBA" id="ARBA00012438"/>
    </source>
</evidence>
<dbReference type="InterPro" id="IPR000014">
    <property type="entry name" value="PAS"/>
</dbReference>
<dbReference type="PROSITE" id="PS50109">
    <property type="entry name" value="HIS_KIN"/>
    <property type="match status" value="1"/>
</dbReference>
<sequence length="1419" mass="155756">MPENRYRRLRAYGIAAWLTGLAIAVRLSLAAEFGDAPTLILFMLPIALSALLGGFGPGVLATASAGLFTAYYLIPPLGTFAFGTPHQAMQWTLLIVNGVLVSGLSEKLQRSRAGETERARQLNAAESHWHLVLEHAASGMALVAPNGQWLYVNRRLCEIVGYSADELTRMSFQDITHPDDLRDDMAQIERMLAGDIERYNLEKRYLRKDGTPVWVNLTVGSIAAAEHRAGCFVTVVEDITERKRIEAALRDSEASLQEAQHLAKVGSWQWDPHTDQAVWSAEMYRIFGHPPDLAPLKFAEIAGRFEPASWRRLEAAIAQALASHQPYQCEAEIVRPDGERRWIVSRGVPKLDADGGLLGLSGSVEDITEHKLAQAAVSASEQRFRSLFRNAPLPLCLVGGDGTLLDANLRFETTFGYARADIPHIDLWWTLAFPDPHYRTWAMNTWSDAVLGATVGGGDIEALEYRIGCKDGSQRIAVVSGIVMGGDLLMAFFDVTERKQAEARLLENQEQALLEQQQARQAALNLMEDALAAQQRAEAAAAALLASEQRLLMAQEGAHVGIWELDITSGRCYWSPECARLYGMPGRTEVSYREWRNLIHPNDLAEIDRQWESRVLIGEPFDVEFRLRLDNGEIRWLASKGQARLDAAGQPARLAGINLDITERKRADEQLHKLAQTVEQSPDAILITDLDRNIEYVNQAFVERSGYGRNEVIGRTPGLLKSGKTPATTYQALNAALARGETWKGEFVNRRKDGGEYVEFAIVIPVRGSDGGVSHYVSVQEDITEKKRIGAELDRYRHHLEELVASRTAELAAARAQADAANQAKSAFLANMSHEIRTPMNAIIGLTYILRQSLPTPEQRERLDKIDAAAQHLLAIINDILDLSKIEAGRLELEQTDFALEAVLDHIRSLTADQAKHKGLRVEVENAGVPTWLRGDPTRLRQAMLNYTGNAIKFTETGTVRLVARLLEDRHDGLLVRFEVSDTGIGIAAEQLPTLFEYFAQADASTTRKYGGTGLGLAITKKLAQMMGGDAGVESRLGAGSRFWFTARLQRGHGVAAGPLPPPTTDHENRLRRNHAGARLLLAEDNPINREVALELLHGVGLIVDTAENGKLAVEKILSRHYDLVLMDMQMPEMDGLEAVRAIRELPEFAALPILAMTANAFDEDRAACLQAGMNDFVAKPVNPTALYATLLHWLTPTPEPASPQPIAESAGAGDDTSQLLERLRGIRGLDAERGLAMLRGDPVKYLQLLRQFAEHNRDDPTDIAQLLTRGDYKSARALSHTLKGVAATLGAVALAERIAPLDRALRDRLSADLCLPLIEACAAELQPLLQDIGDMPFVASVAAAIDPTEARRRLSELADLLAENNALANRSARELDAALQAALGESHADFQRAVAGYDYDAALALLSRIGIEPASGGA</sequence>
<feature type="domain" description="PAS" evidence="24">
    <location>
        <begin position="670"/>
        <end position="716"/>
    </location>
</feature>
<keyword evidence="15 21" id="KW-0472">Membrane</keyword>
<evidence type="ECO:0000256" key="18">
    <source>
        <dbReference type="PROSITE-ProRule" id="PRU00110"/>
    </source>
</evidence>
<evidence type="ECO:0000256" key="20">
    <source>
        <dbReference type="SAM" id="Coils"/>
    </source>
</evidence>
<dbReference type="Proteomes" id="UP000077628">
    <property type="component" value="Unassembled WGS sequence"/>
</dbReference>
<keyword evidence="20" id="KW-0175">Coiled coil</keyword>